<feature type="non-terminal residue" evidence="1">
    <location>
        <position position="1"/>
    </location>
</feature>
<evidence type="ECO:0000313" key="1">
    <source>
        <dbReference type="EMBL" id="CAA2989906.1"/>
    </source>
</evidence>
<evidence type="ECO:0000313" key="2">
    <source>
        <dbReference type="Proteomes" id="UP000594638"/>
    </source>
</evidence>
<organism evidence="1 2">
    <name type="scientific">Olea europaea subsp. europaea</name>
    <dbReference type="NCBI Taxonomy" id="158383"/>
    <lineage>
        <taxon>Eukaryota</taxon>
        <taxon>Viridiplantae</taxon>
        <taxon>Streptophyta</taxon>
        <taxon>Embryophyta</taxon>
        <taxon>Tracheophyta</taxon>
        <taxon>Spermatophyta</taxon>
        <taxon>Magnoliopsida</taxon>
        <taxon>eudicotyledons</taxon>
        <taxon>Gunneridae</taxon>
        <taxon>Pentapetalae</taxon>
        <taxon>asterids</taxon>
        <taxon>lamiids</taxon>
        <taxon>Lamiales</taxon>
        <taxon>Oleaceae</taxon>
        <taxon>Oleeae</taxon>
        <taxon>Olea</taxon>
    </lineage>
</organism>
<proteinExistence type="predicted"/>
<sequence>AIILIVWMRATYRWWCAIVGVVRDGFSSGFLADFYFYLFIEKINISAGGGGGYNYGACVGVGVGNRQRFALVPMMRDE</sequence>
<name>A0A8S0SEV7_OLEEU</name>
<accession>A0A8S0SEV7</accession>
<dbReference type="AlphaFoldDB" id="A0A8S0SEV7"/>
<dbReference type="Gramene" id="OE9A041668T1">
    <property type="protein sequence ID" value="OE9A041668C1"/>
    <property type="gene ID" value="OE9A041668"/>
</dbReference>
<protein>
    <submittedName>
        <fullName evidence="1">Uncharacterized protein</fullName>
    </submittedName>
</protein>
<reference evidence="1 2" key="1">
    <citation type="submission" date="2019-12" db="EMBL/GenBank/DDBJ databases">
        <authorList>
            <person name="Alioto T."/>
            <person name="Alioto T."/>
            <person name="Gomez Garrido J."/>
        </authorList>
    </citation>
    <scope>NUCLEOTIDE SEQUENCE [LARGE SCALE GENOMIC DNA]</scope>
</reference>
<dbReference type="EMBL" id="CACTIH010004169">
    <property type="protein sequence ID" value="CAA2989906.1"/>
    <property type="molecule type" value="Genomic_DNA"/>
</dbReference>
<gene>
    <name evidence="1" type="ORF">OLEA9_A041668</name>
</gene>
<comment type="caution">
    <text evidence="1">The sequence shown here is derived from an EMBL/GenBank/DDBJ whole genome shotgun (WGS) entry which is preliminary data.</text>
</comment>
<keyword evidence="2" id="KW-1185">Reference proteome</keyword>
<dbReference type="Proteomes" id="UP000594638">
    <property type="component" value="Unassembled WGS sequence"/>
</dbReference>